<dbReference type="NCBIfam" id="NF040700">
    <property type="entry name" value="VPA1262_N_dom"/>
    <property type="match status" value="1"/>
</dbReference>
<evidence type="ECO:0000313" key="2">
    <source>
        <dbReference type="Proteomes" id="UP000077271"/>
    </source>
</evidence>
<dbReference type="InterPro" id="IPR038113">
    <property type="entry name" value="MITD1_C_sf"/>
</dbReference>
<reference evidence="1 2" key="1">
    <citation type="submission" date="2016-01" db="EMBL/GenBank/DDBJ databases">
        <title>Investigation of taxonomic status of Bacillus aminovorans.</title>
        <authorList>
            <person name="Verma A."/>
            <person name="Pal Y."/>
            <person name="Krishnamurthi S."/>
        </authorList>
    </citation>
    <scope>NUCLEOTIDE SEQUENCE [LARGE SCALE GENOMIC DNA]</scope>
    <source>
        <strain evidence="1 2">DSM 4337</strain>
    </source>
</reference>
<accession>A0A177KNQ4</accession>
<evidence type="ECO:0000313" key="1">
    <source>
        <dbReference type="EMBL" id="OAH54616.1"/>
    </source>
</evidence>
<comment type="caution">
    <text evidence="1">The sequence shown here is derived from an EMBL/GenBank/DDBJ whole genome shotgun (WGS) entry which is preliminary data.</text>
</comment>
<dbReference type="RefSeq" id="WP_063975208.1">
    <property type="nucleotide sequence ID" value="NZ_LQWZ01000033.1"/>
</dbReference>
<dbReference type="EMBL" id="LQWZ01000033">
    <property type="protein sequence ID" value="OAH54616.1"/>
    <property type="molecule type" value="Genomic_DNA"/>
</dbReference>
<gene>
    <name evidence="1" type="ORF">AWH48_08475</name>
</gene>
<dbReference type="OrthoDB" id="2960347at2"/>
<dbReference type="AlphaFoldDB" id="A0A177KNQ4"/>
<dbReference type="Gene3D" id="3.30.870.30">
    <property type="entry name" value="MITD, C-terminal phospholipase D-like domain"/>
    <property type="match status" value="1"/>
</dbReference>
<protein>
    <submittedName>
        <fullName evidence="1">Uncharacterized protein</fullName>
    </submittedName>
</protein>
<sequence>MIKQQFFLNSFEVLRLYHDGFDDYPKERQLYECADIKEGIIEFRESWIVNLEDETIPYDNIANGFLPSDHAKNPYGTLCCEYQEFLIYQKEIIKDGQIVQPAQFREVCEFVSKWCGYDLKKSPYSINNILIFTPTDVLLEKTLDRKNDRMLNVSILQNGYGELTCISKFKQNQAVVDTRVIIIDKPTASIESRKDWSSVDIEFFSKERLVYANYDLSFIKSINIDMGITTKQVKMDLQKANKTITLQHVVSQPIKVGESSISNALDSYHYQEELLKRQINSEKRFEFLTKGHYERGIDIFADIANSRGYKEMWIFDPYFITFGTAGGKARLNDIIKVLGSNLGLQKKIIFEAKQEDCQEQFTEFKEAIQGTVNNLKKRDIRLNFSFFGTSQHFHDRFIFLKNDYRIKSFLLGTSFNSFGDNYSTIMEIEPLDGRMVFETLVREIMDKSHMLLTEDLT</sequence>
<name>A0A177KNQ4_9BACI</name>
<proteinExistence type="predicted"/>
<organism evidence="1 2">
    <name type="scientific">Domibacillus aminovorans</name>
    <dbReference type="NCBI Taxonomy" id="29332"/>
    <lineage>
        <taxon>Bacteria</taxon>
        <taxon>Bacillati</taxon>
        <taxon>Bacillota</taxon>
        <taxon>Bacilli</taxon>
        <taxon>Bacillales</taxon>
        <taxon>Bacillaceae</taxon>
        <taxon>Domibacillus</taxon>
    </lineage>
</organism>
<dbReference type="Proteomes" id="UP000077271">
    <property type="component" value="Unassembled WGS sequence"/>
</dbReference>